<evidence type="ECO:0000313" key="9">
    <source>
        <dbReference type="RefSeq" id="XP_025830038.1"/>
    </source>
</evidence>
<keyword evidence="4 6" id="KW-0472">Membrane</keyword>
<feature type="domain" description="Major facilitator superfamily (MFS) profile" evidence="7">
    <location>
        <begin position="83"/>
        <end position="573"/>
    </location>
</feature>
<comment type="subcellular location">
    <subcellularLocation>
        <location evidence="1">Membrane</location>
        <topology evidence="1">Multi-pass membrane protein</topology>
    </subcellularLocation>
</comment>
<dbReference type="AlphaFoldDB" id="A0A7F5R3V0"/>
<gene>
    <name evidence="9" type="primary">LOC108744751</name>
</gene>
<dbReference type="PANTHER" id="PTHR24064">
    <property type="entry name" value="SOLUTE CARRIER FAMILY 22 MEMBER"/>
    <property type="match status" value="1"/>
</dbReference>
<feature type="transmembrane region" description="Helical" evidence="6">
    <location>
        <begin position="549"/>
        <end position="568"/>
    </location>
</feature>
<dbReference type="InterPro" id="IPR020846">
    <property type="entry name" value="MFS_dom"/>
</dbReference>
<evidence type="ECO:0000256" key="2">
    <source>
        <dbReference type="ARBA" id="ARBA00022692"/>
    </source>
</evidence>
<dbReference type="InterPro" id="IPR036259">
    <property type="entry name" value="MFS_trans_sf"/>
</dbReference>
<feature type="transmembrane region" description="Helical" evidence="6">
    <location>
        <begin position="401"/>
        <end position="419"/>
    </location>
</feature>
<feature type="transmembrane region" description="Helical" evidence="6">
    <location>
        <begin position="201"/>
        <end position="220"/>
    </location>
</feature>
<dbReference type="OrthoDB" id="6884957at2759"/>
<evidence type="ECO:0000256" key="6">
    <source>
        <dbReference type="SAM" id="Phobius"/>
    </source>
</evidence>
<evidence type="ECO:0000256" key="4">
    <source>
        <dbReference type="ARBA" id="ARBA00023136"/>
    </source>
</evidence>
<dbReference type="InParanoid" id="A0A7F5R3V0"/>
<feature type="transmembrane region" description="Helical" evidence="6">
    <location>
        <begin position="227"/>
        <end position="252"/>
    </location>
</feature>
<dbReference type="GO" id="GO:0016020">
    <property type="term" value="C:membrane"/>
    <property type="evidence" value="ECO:0007669"/>
    <property type="project" value="UniProtKB-SubCell"/>
</dbReference>
<feature type="transmembrane region" description="Helical" evidence="6">
    <location>
        <begin position="258"/>
        <end position="279"/>
    </location>
</feature>
<protein>
    <submittedName>
        <fullName evidence="9">Organic cation transporter protein-like</fullName>
    </submittedName>
</protein>
<dbReference type="SUPFAM" id="SSF103473">
    <property type="entry name" value="MFS general substrate transporter"/>
    <property type="match status" value="1"/>
</dbReference>
<feature type="transmembrane region" description="Helical" evidence="6">
    <location>
        <begin position="462"/>
        <end position="483"/>
    </location>
</feature>
<dbReference type="CDD" id="cd17317">
    <property type="entry name" value="MFS_SLC22"/>
    <property type="match status" value="1"/>
</dbReference>
<evidence type="ECO:0000313" key="8">
    <source>
        <dbReference type="Proteomes" id="UP000192223"/>
    </source>
</evidence>
<accession>A0A7F5R3V0</accession>
<dbReference type="Proteomes" id="UP000192223">
    <property type="component" value="Unplaced"/>
</dbReference>
<sequence length="655" mass="73863">MPPQEKFENGRKEPEQKSQYPIEMTVTNNTYDNSSCLRNKEKPSEIPNKKVFDNANDEEQHYIEFDELLPYIGEFGRYQKILFLLMIPFATFVAWVYFNQIFITITPEQYWCWVPELQNFTQEQRVALSIPLVDGGFEKCRMFAVNFTEMVARGVQEADPSWPTKYCSHGWEYNFSYADVPYSSIATEQNWVCDNSALPTIAQAIFFCGAIIGGLVFGWLSDTQGRISALVGTNLIGFVAGVGTAFCNSFWAFCLCRFLVGMAFDNCFTMMYILVLEYVGPKWRTFVANMSIAIFFTFAAAVLPWIAWFLEDWRMFTVVTSVPLALAVLTPWVVPESARWLASQGKVDKAIEILKKFERINGTKVDDKIYTQFSESCLRLKKQEESSKTYSVMDLFKTPRLRRITILLIVIWMAISLVFDGHVRNVGSLGLNTFLTFCIASATEFPADTFLTAVLDVWGRRWLAFGSMAISGVFSLLACLVPIGLPTATLAIIGRFAINITYNIGLQYAAELLPTVVRGQGVAFIHIMGYVASILAPFVVYLANIWTSFPLVILGILGILGGILTLFLPETLGHELPQTLQDGETFGMNQKIFEFPCCMRGKSGDNEDECQPKSQFRRIGSIRASVRGEVRSNIINRSSIRSRKSISVPENQQSA</sequence>
<dbReference type="GO" id="GO:0022857">
    <property type="term" value="F:transmembrane transporter activity"/>
    <property type="evidence" value="ECO:0007669"/>
    <property type="project" value="InterPro"/>
</dbReference>
<feature type="transmembrane region" description="Helical" evidence="6">
    <location>
        <begin position="431"/>
        <end position="455"/>
    </location>
</feature>
<proteinExistence type="predicted"/>
<keyword evidence="3 6" id="KW-1133">Transmembrane helix</keyword>
<name>A0A7F5R3V0_AGRPL</name>
<evidence type="ECO:0000256" key="5">
    <source>
        <dbReference type="SAM" id="MobiDB-lite"/>
    </source>
</evidence>
<dbReference type="GeneID" id="108744751"/>
<dbReference type="RefSeq" id="XP_025830038.1">
    <property type="nucleotide sequence ID" value="XM_025974253.1"/>
</dbReference>
<feature type="transmembrane region" description="Helical" evidence="6">
    <location>
        <begin position="313"/>
        <end position="334"/>
    </location>
</feature>
<evidence type="ECO:0000259" key="7">
    <source>
        <dbReference type="PROSITE" id="PS50850"/>
    </source>
</evidence>
<keyword evidence="8" id="KW-1185">Reference proteome</keyword>
<feature type="compositionally biased region" description="Basic and acidic residues" evidence="5">
    <location>
        <begin position="1"/>
        <end position="16"/>
    </location>
</feature>
<organism evidence="8 9">
    <name type="scientific">Agrilus planipennis</name>
    <name type="common">Emerald ash borer</name>
    <name type="synonym">Agrilus marcopoli</name>
    <dbReference type="NCBI Taxonomy" id="224129"/>
    <lineage>
        <taxon>Eukaryota</taxon>
        <taxon>Metazoa</taxon>
        <taxon>Ecdysozoa</taxon>
        <taxon>Arthropoda</taxon>
        <taxon>Hexapoda</taxon>
        <taxon>Insecta</taxon>
        <taxon>Pterygota</taxon>
        <taxon>Neoptera</taxon>
        <taxon>Endopterygota</taxon>
        <taxon>Coleoptera</taxon>
        <taxon>Polyphaga</taxon>
        <taxon>Elateriformia</taxon>
        <taxon>Buprestoidea</taxon>
        <taxon>Buprestidae</taxon>
        <taxon>Agrilinae</taxon>
        <taxon>Agrilus</taxon>
    </lineage>
</organism>
<dbReference type="KEGG" id="apln:108744751"/>
<feature type="region of interest" description="Disordered" evidence="5">
    <location>
        <begin position="1"/>
        <end position="22"/>
    </location>
</feature>
<keyword evidence="2 6" id="KW-0812">Transmembrane</keyword>
<dbReference type="Gene3D" id="1.20.1250.20">
    <property type="entry name" value="MFS general substrate transporter like domains"/>
    <property type="match status" value="1"/>
</dbReference>
<evidence type="ECO:0000256" key="3">
    <source>
        <dbReference type="ARBA" id="ARBA00022989"/>
    </source>
</evidence>
<dbReference type="InterPro" id="IPR005828">
    <property type="entry name" value="MFS_sugar_transport-like"/>
</dbReference>
<dbReference type="PROSITE" id="PS50850">
    <property type="entry name" value="MFS"/>
    <property type="match status" value="1"/>
</dbReference>
<feature type="transmembrane region" description="Helical" evidence="6">
    <location>
        <begin position="286"/>
        <end position="307"/>
    </location>
</feature>
<reference evidence="9" key="1">
    <citation type="submission" date="2025-08" db="UniProtKB">
        <authorList>
            <consortium name="RefSeq"/>
        </authorList>
    </citation>
    <scope>IDENTIFICATION</scope>
    <source>
        <tissue evidence="9">Entire body</tissue>
    </source>
</reference>
<evidence type="ECO:0000256" key="1">
    <source>
        <dbReference type="ARBA" id="ARBA00004141"/>
    </source>
</evidence>
<feature type="transmembrane region" description="Helical" evidence="6">
    <location>
        <begin position="522"/>
        <end position="543"/>
    </location>
</feature>
<dbReference type="Pfam" id="PF00083">
    <property type="entry name" value="Sugar_tr"/>
    <property type="match status" value="1"/>
</dbReference>
<feature type="transmembrane region" description="Helical" evidence="6">
    <location>
        <begin position="81"/>
        <end position="98"/>
    </location>
</feature>